<dbReference type="InterPro" id="IPR001279">
    <property type="entry name" value="Metallo-B-lactamas"/>
</dbReference>
<reference evidence="7" key="1">
    <citation type="submission" date="2020-12" db="EMBL/GenBank/DDBJ databases">
        <title>Prauserella sp. ASG 168, a novel actinomycete isolated from cave rock.</title>
        <authorList>
            <person name="Suriyachadkun C."/>
        </authorList>
    </citation>
    <scope>NUCLEOTIDE SEQUENCE</scope>
    <source>
        <strain evidence="7">ASG 168</strain>
    </source>
</reference>
<name>A0A934QWP0_9PSEU</name>
<dbReference type="GO" id="GO:0016787">
    <property type="term" value="F:hydrolase activity"/>
    <property type="evidence" value="ECO:0007669"/>
    <property type="project" value="UniProtKB-KW"/>
</dbReference>
<evidence type="ECO:0000256" key="1">
    <source>
        <dbReference type="ARBA" id="ARBA00001947"/>
    </source>
</evidence>
<dbReference type="PANTHER" id="PTHR42978:SF7">
    <property type="entry name" value="METALLO-HYDROLASE RV2300C-RELATED"/>
    <property type="match status" value="1"/>
</dbReference>
<dbReference type="InterPro" id="IPR036866">
    <property type="entry name" value="RibonucZ/Hydroxyglut_hydro"/>
</dbReference>
<comment type="similarity">
    <text evidence="2">Belongs to the metallo-beta-lactamase superfamily.</text>
</comment>
<sequence>MTGYEVLAVKFGEWHTTKSVLYHSFHAYDEPDADVLIDYYFWVVRDERRTVVVDCGFRPEVALRRGRQLVTPVREALSRVDVDPDDVSHVVLTHFHYDHIGNLDLFPRSTVVTGAAEYGFWTGPTGSRPLFAPAVEAEEVAWVQEAHHEGRLLRLPEDDPRLPGISFHQVPGHTPGQIVVDVEGANDRRVVLASDASHTYEEFKLERPFHIASSLPDMYDGLAWLNRIQGEAEVVPGHDSQVLSRYPAAKADPEIAVRIA</sequence>
<keyword evidence="3" id="KW-0479">Metal-binding</keyword>
<evidence type="ECO:0000256" key="4">
    <source>
        <dbReference type="ARBA" id="ARBA00022801"/>
    </source>
</evidence>
<dbReference type="SMART" id="SM00849">
    <property type="entry name" value="Lactamase_B"/>
    <property type="match status" value="1"/>
</dbReference>
<dbReference type="Gene3D" id="3.60.15.10">
    <property type="entry name" value="Ribonuclease Z/Hydroxyacylglutathione hydrolase-like"/>
    <property type="match status" value="1"/>
</dbReference>
<comment type="cofactor">
    <cofactor evidence="1">
        <name>Zn(2+)</name>
        <dbReference type="ChEBI" id="CHEBI:29105"/>
    </cofactor>
</comment>
<organism evidence="7 8">
    <name type="scientific">Prauserella cavernicola</name>
    <dbReference type="NCBI Taxonomy" id="2800127"/>
    <lineage>
        <taxon>Bacteria</taxon>
        <taxon>Bacillati</taxon>
        <taxon>Actinomycetota</taxon>
        <taxon>Actinomycetes</taxon>
        <taxon>Pseudonocardiales</taxon>
        <taxon>Pseudonocardiaceae</taxon>
        <taxon>Prauserella</taxon>
    </lineage>
</organism>
<dbReference type="Proteomes" id="UP000635245">
    <property type="component" value="Unassembled WGS sequence"/>
</dbReference>
<evidence type="ECO:0000313" key="8">
    <source>
        <dbReference type="Proteomes" id="UP000635245"/>
    </source>
</evidence>
<dbReference type="PANTHER" id="PTHR42978">
    <property type="entry name" value="QUORUM-QUENCHING LACTONASE YTNP-RELATED-RELATED"/>
    <property type="match status" value="1"/>
</dbReference>
<keyword evidence="5" id="KW-0862">Zinc</keyword>
<evidence type="ECO:0000313" key="7">
    <source>
        <dbReference type="EMBL" id="MBK1787833.1"/>
    </source>
</evidence>
<gene>
    <name evidence="7" type="ORF">JHE00_26185</name>
</gene>
<dbReference type="EMBL" id="JAENJH010000008">
    <property type="protein sequence ID" value="MBK1787833.1"/>
    <property type="molecule type" value="Genomic_DNA"/>
</dbReference>
<evidence type="ECO:0000259" key="6">
    <source>
        <dbReference type="SMART" id="SM00849"/>
    </source>
</evidence>
<evidence type="ECO:0000256" key="2">
    <source>
        <dbReference type="ARBA" id="ARBA00007749"/>
    </source>
</evidence>
<dbReference type="RefSeq" id="WP_200322929.1">
    <property type="nucleotide sequence ID" value="NZ_JAENJH010000008.1"/>
</dbReference>
<protein>
    <submittedName>
        <fullName evidence="7">N-acyl homoserine lactonase family protein</fullName>
    </submittedName>
</protein>
<dbReference type="SUPFAM" id="SSF56281">
    <property type="entry name" value="Metallo-hydrolase/oxidoreductase"/>
    <property type="match status" value="1"/>
</dbReference>
<dbReference type="AlphaFoldDB" id="A0A934QWP0"/>
<dbReference type="InterPro" id="IPR051013">
    <property type="entry name" value="MBL_superfamily_lactonases"/>
</dbReference>
<comment type="caution">
    <text evidence="7">The sequence shown here is derived from an EMBL/GenBank/DDBJ whole genome shotgun (WGS) entry which is preliminary data.</text>
</comment>
<feature type="domain" description="Metallo-beta-lactamase" evidence="6">
    <location>
        <begin position="38"/>
        <end position="238"/>
    </location>
</feature>
<keyword evidence="4" id="KW-0378">Hydrolase</keyword>
<keyword evidence="8" id="KW-1185">Reference proteome</keyword>
<accession>A0A934QWP0</accession>
<dbReference type="Pfam" id="PF00753">
    <property type="entry name" value="Lactamase_B"/>
    <property type="match status" value="1"/>
</dbReference>
<proteinExistence type="inferred from homology"/>
<dbReference type="CDD" id="cd07729">
    <property type="entry name" value="AHL_lactonase_MBL-fold"/>
    <property type="match status" value="1"/>
</dbReference>
<evidence type="ECO:0000256" key="5">
    <source>
        <dbReference type="ARBA" id="ARBA00022833"/>
    </source>
</evidence>
<evidence type="ECO:0000256" key="3">
    <source>
        <dbReference type="ARBA" id="ARBA00022723"/>
    </source>
</evidence>
<dbReference type="GO" id="GO:0046872">
    <property type="term" value="F:metal ion binding"/>
    <property type="evidence" value="ECO:0007669"/>
    <property type="project" value="UniProtKB-KW"/>
</dbReference>